<dbReference type="OrthoDB" id="2017544at2759"/>
<keyword evidence="6" id="KW-1185">Reference proteome</keyword>
<name>K0TBN3_THAOC</name>
<evidence type="ECO:0000313" key="6">
    <source>
        <dbReference type="Proteomes" id="UP000266841"/>
    </source>
</evidence>
<comment type="caution">
    <text evidence="5">The sequence shown here is derived from an EMBL/GenBank/DDBJ whole genome shotgun (WGS) entry which is preliminary data.</text>
</comment>
<dbReference type="Pfam" id="PF01709">
    <property type="entry name" value="Transcrip_reg"/>
    <property type="match status" value="1"/>
</dbReference>
<dbReference type="InterPro" id="IPR002876">
    <property type="entry name" value="Transcrip_reg_TACO1-like"/>
</dbReference>
<evidence type="ECO:0000313" key="5">
    <source>
        <dbReference type="EMBL" id="EJK74534.1"/>
    </source>
</evidence>
<evidence type="ECO:0000259" key="4">
    <source>
        <dbReference type="Pfam" id="PF20772"/>
    </source>
</evidence>
<dbReference type="InterPro" id="IPR049083">
    <property type="entry name" value="TACO1_YebC_N"/>
</dbReference>
<dbReference type="InterPro" id="IPR026564">
    <property type="entry name" value="Transcrip_reg_TACO1-like_dom3"/>
</dbReference>
<dbReference type="AlphaFoldDB" id="K0TBN3"/>
<organism evidence="5 6">
    <name type="scientific">Thalassiosira oceanica</name>
    <name type="common">Marine diatom</name>
    <dbReference type="NCBI Taxonomy" id="159749"/>
    <lineage>
        <taxon>Eukaryota</taxon>
        <taxon>Sar</taxon>
        <taxon>Stramenopiles</taxon>
        <taxon>Ochrophyta</taxon>
        <taxon>Bacillariophyta</taxon>
        <taxon>Coscinodiscophyceae</taxon>
        <taxon>Thalassiosirophycidae</taxon>
        <taxon>Thalassiosirales</taxon>
        <taxon>Thalassiosiraceae</taxon>
        <taxon>Thalassiosira</taxon>
    </lineage>
</organism>
<feature type="domain" description="TACO1/YebC-like second and third" evidence="3">
    <location>
        <begin position="216"/>
        <end position="406"/>
    </location>
</feature>
<protein>
    <submittedName>
        <fullName evidence="5">Uncharacterized protein</fullName>
    </submittedName>
</protein>
<dbReference type="PANTHER" id="PTHR12532:SF0">
    <property type="entry name" value="TRANSLATIONAL ACTIVATOR OF CYTOCHROME C OXIDASE 1"/>
    <property type="match status" value="1"/>
</dbReference>
<feature type="region of interest" description="Disordered" evidence="2">
    <location>
        <begin position="1"/>
        <end position="20"/>
    </location>
</feature>
<evidence type="ECO:0000259" key="3">
    <source>
        <dbReference type="Pfam" id="PF01709"/>
    </source>
</evidence>
<reference evidence="5 6" key="1">
    <citation type="journal article" date="2012" name="Genome Biol.">
        <title>Genome and low-iron response of an oceanic diatom adapted to chronic iron limitation.</title>
        <authorList>
            <person name="Lommer M."/>
            <person name="Specht M."/>
            <person name="Roy A.S."/>
            <person name="Kraemer L."/>
            <person name="Andreson R."/>
            <person name="Gutowska M.A."/>
            <person name="Wolf J."/>
            <person name="Bergner S.V."/>
            <person name="Schilhabel M.B."/>
            <person name="Klostermeier U.C."/>
            <person name="Beiko R.G."/>
            <person name="Rosenstiel P."/>
            <person name="Hippler M."/>
            <person name="Laroche J."/>
        </authorList>
    </citation>
    <scope>NUCLEOTIDE SEQUENCE [LARGE SCALE GENOMIC DNA]</scope>
    <source>
        <strain evidence="5 6">CCMP1005</strain>
    </source>
</reference>
<dbReference type="InterPro" id="IPR017856">
    <property type="entry name" value="Integrase-like_N"/>
</dbReference>
<accession>K0TBN3</accession>
<dbReference type="eggNOG" id="KOG2972">
    <property type="taxonomic scope" value="Eukaryota"/>
</dbReference>
<feature type="compositionally biased region" description="Low complexity" evidence="2">
    <location>
        <begin position="105"/>
        <end position="118"/>
    </location>
</feature>
<feature type="domain" description="TACO1/YebC-like N-terminal" evidence="4">
    <location>
        <begin position="137"/>
        <end position="205"/>
    </location>
</feature>
<dbReference type="SUPFAM" id="SSF75625">
    <property type="entry name" value="YebC-like"/>
    <property type="match status" value="1"/>
</dbReference>
<feature type="non-terminal residue" evidence="5">
    <location>
        <position position="1"/>
    </location>
</feature>
<sequence>QTAGGPNQACPALETPVQTPTSLRCIGQVAEAVYFYRLQSPRGGRVATPVTAWAWNGVETQPEDIEPLPNTGHYHGPSSPTATKARREDPQRHAAPASTPPPAAAEPVPSSPVSLSHVPNDDASVGGAMLNYESGHNKWSKIRHKKGANDVNRARAHARAARAVEAASRRCRGDPDDVGLQSSLAAARAVRLPKDRIDRAVERGADPSARDGDKVYERARYDGMVSAGETRVAVIIEALTDSRNRTAASVRNIVTKKAGGGGGEMLPTGANDWLFERAGVVAVSRFMAGMDEGVRVEADEERLLECALDAGATDVDFHDDDEGGSGGAEAEGPSNLATIRCEPNDLLKLAGALREAGFDLADFGTRWLLRDEGSAVSLEGEGAESFDAFLGRLEEDHDVTEVYHNAAYEE</sequence>
<dbReference type="InterPro" id="IPR048300">
    <property type="entry name" value="TACO1_YebC-like_2nd/3rd_dom"/>
</dbReference>
<proteinExistence type="inferred from homology"/>
<dbReference type="OMA" id="GANDWLF"/>
<dbReference type="Proteomes" id="UP000266841">
    <property type="component" value="Unassembled WGS sequence"/>
</dbReference>
<dbReference type="EMBL" id="AGNL01003578">
    <property type="protein sequence ID" value="EJK74534.1"/>
    <property type="molecule type" value="Genomic_DNA"/>
</dbReference>
<feature type="region of interest" description="Disordered" evidence="2">
    <location>
        <begin position="315"/>
        <end position="336"/>
    </location>
</feature>
<dbReference type="PANTHER" id="PTHR12532">
    <property type="entry name" value="TRANSLATIONAL ACTIVATOR OF CYTOCHROME C OXIDASE 1"/>
    <property type="match status" value="1"/>
</dbReference>
<evidence type="ECO:0000256" key="1">
    <source>
        <dbReference type="ARBA" id="ARBA00008724"/>
    </source>
</evidence>
<comment type="similarity">
    <text evidence="1">Belongs to the TACO1 family.</text>
</comment>
<gene>
    <name evidence="5" type="ORF">THAOC_03779</name>
</gene>
<evidence type="ECO:0000256" key="2">
    <source>
        <dbReference type="SAM" id="MobiDB-lite"/>
    </source>
</evidence>
<dbReference type="Pfam" id="PF20772">
    <property type="entry name" value="TACO1_YebC_N"/>
    <property type="match status" value="1"/>
</dbReference>
<dbReference type="Gene3D" id="3.30.70.980">
    <property type="match status" value="2"/>
</dbReference>
<dbReference type="Gene3D" id="1.10.10.200">
    <property type="match status" value="1"/>
</dbReference>
<dbReference type="GO" id="GO:0005737">
    <property type="term" value="C:cytoplasm"/>
    <property type="evidence" value="ECO:0007669"/>
    <property type="project" value="UniProtKB-ARBA"/>
</dbReference>
<dbReference type="HAMAP" id="MF_00693">
    <property type="entry name" value="Transcrip_reg_TACO1"/>
    <property type="match status" value="1"/>
</dbReference>
<feature type="region of interest" description="Disordered" evidence="2">
    <location>
        <begin position="62"/>
        <end position="122"/>
    </location>
</feature>
<dbReference type="InterPro" id="IPR029072">
    <property type="entry name" value="YebC-like"/>
</dbReference>